<evidence type="ECO:0008006" key="3">
    <source>
        <dbReference type="Google" id="ProtNLM"/>
    </source>
</evidence>
<evidence type="ECO:0000313" key="1">
    <source>
        <dbReference type="EMBL" id="TFW18070.1"/>
    </source>
</evidence>
<name>A0A4Y9SE10_9BURK</name>
<proteinExistence type="predicted"/>
<dbReference type="RefSeq" id="WP_135207765.1">
    <property type="nucleotide sequence ID" value="NZ_SPVF01000169.1"/>
</dbReference>
<dbReference type="Proteomes" id="UP000298438">
    <property type="component" value="Unassembled WGS sequence"/>
</dbReference>
<dbReference type="InterPro" id="IPR023614">
    <property type="entry name" value="Porin_dom_sf"/>
</dbReference>
<dbReference type="SUPFAM" id="SSF56935">
    <property type="entry name" value="Porins"/>
    <property type="match status" value="1"/>
</dbReference>
<protein>
    <recommendedName>
        <fullName evidence="3">TonB-dependent receptor</fullName>
    </recommendedName>
</protein>
<feature type="non-terminal residue" evidence="1">
    <location>
        <position position="1"/>
    </location>
</feature>
<sequence>AAPPPLAGAPGAAAANVFNPAMSLVLGGTYASLQRDPSTWRLGGFLPPGGEVGPGSRSFSLGESELTLSANIDPLFSGQLTFSLSPENEVSVEEAFVRTRAFGNGLNLQAGRFLSGIGYLNGQHTHAWDFVDAPLAYQAFLAGQYKPDGLRATWLAPTDMFVELGAEVGNGSSFPGTDRNKNGTNATAIYAHVGDDVGTSGSWRAGLSYLRTRAGNREFDEDGMTGAFAGRSQLWIADAIYKWAPNGNSTQTNLKLQGEYFRRKEDGSLGLGEEQGAYASRQSGWYVQGVYQFMPAWRVGLRYDRLDSGSVSLGGLAPALFPTLAAYKPKRSTVMLDWSPSEFSRLRLQFAQDKARRGESDNQIYLQYVMSLGTHAAHAF</sequence>
<dbReference type="OrthoDB" id="9788733at2"/>
<dbReference type="Gene3D" id="2.40.160.10">
    <property type="entry name" value="Porin"/>
    <property type="match status" value="1"/>
</dbReference>
<keyword evidence="2" id="KW-1185">Reference proteome</keyword>
<reference evidence="1 2" key="1">
    <citation type="submission" date="2019-03" db="EMBL/GenBank/DDBJ databases">
        <title>Draft Genome Sequence of Massilia arenosa sp. nov., a Novel Massilia Species Isolated from a Sandy-loam Maize Soil.</title>
        <authorList>
            <person name="Raths R."/>
            <person name="Peta V."/>
            <person name="Bucking H."/>
        </authorList>
    </citation>
    <scope>NUCLEOTIDE SEQUENCE [LARGE SCALE GENOMIC DNA]</scope>
    <source>
        <strain evidence="1 2">MC02</strain>
    </source>
</reference>
<dbReference type="EMBL" id="SPVF01000169">
    <property type="protein sequence ID" value="TFW18070.1"/>
    <property type="molecule type" value="Genomic_DNA"/>
</dbReference>
<dbReference type="AlphaFoldDB" id="A0A4Y9SE10"/>
<gene>
    <name evidence="1" type="ORF">E4L96_13575</name>
</gene>
<accession>A0A4Y9SE10</accession>
<comment type="caution">
    <text evidence="1">The sequence shown here is derived from an EMBL/GenBank/DDBJ whole genome shotgun (WGS) entry which is preliminary data.</text>
</comment>
<organism evidence="1 2">
    <name type="scientific">Zemynaea arenosa</name>
    <dbReference type="NCBI Taxonomy" id="2561931"/>
    <lineage>
        <taxon>Bacteria</taxon>
        <taxon>Pseudomonadati</taxon>
        <taxon>Pseudomonadota</taxon>
        <taxon>Betaproteobacteria</taxon>
        <taxon>Burkholderiales</taxon>
        <taxon>Oxalobacteraceae</taxon>
        <taxon>Telluria group</taxon>
        <taxon>Zemynaea</taxon>
    </lineage>
</organism>
<evidence type="ECO:0000313" key="2">
    <source>
        <dbReference type="Proteomes" id="UP000298438"/>
    </source>
</evidence>